<gene>
    <name evidence="1" type="ORF">E6H03_08125</name>
</gene>
<organism evidence="1 2">
    <name type="scientific">Candidatus Segetimicrobium genomatis</name>
    <dbReference type="NCBI Taxonomy" id="2569760"/>
    <lineage>
        <taxon>Bacteria</taxon>
        <taxon>Bacillati</taxon>
        <taxon>Candidatus Sysuimicrobiota</taxon>
        <taxon>Candidatus Sysuimicrobiia</taxon>
        <taxon>Candidatus Sysuimicrobiales</taxon>
        <taxon>Candidatus Segetimicrobiaceae</taxon>
        <taxon>Candidatus Segetimicrobium</taxon>
    </lineage>
</organism>
<dbReference type="Gene3D" id="3.20.20.140">
    <property type="entry name" value="Metal-dependent hydrolases"/>
    <property type="match status" value="1"/>
</dbReference>
<dbReference type="PROSITE" id="PS51365">
    <property type="entry name" value="RENAL_DIPEPTIDASE_2"/>
    <property type="match status" value="1"/>
</dbReference>
<protein>
    <submittedName>
        <fullName evidence="1">Peptidase M19</fullName>
    </submittedName>
</protein>
<dbReference type="AlphaFoldDB" id="A0A537JAL1"/>
<proteinExistence type="predicted"/>
<dbReference type="GO" id="GO:0070573">
    <property type="term" value="F:metallodipeptidase activity"/>
    <property type="evidence" value="ECO:0007669"/>
    <property type="project" value="InterPro"/>
</dbReference>
<dbReference type="Pfam" id="PF01244">
    <property type="entry name" value="Peptidase_M19"/>
    <property type="match status" value="1"/>
</dbReference>
<evidence type="ECO:0000313" key="2">
    <source>
        <dbReference type="Proteomes" id="UP000318093"/>
    </source>
</evidence>
<reference evidence="1 2" key="1">
    <citation type="journal article" date="2019" name="Nat. Microbiol.">
        <title>Mediterranean grassland soil C-N compound turnover is dependent on rainfall and depth, and is mediated by genomically divergent microorganisms.</title>
        <authorList>
            <person name="Diamond S."/>
            <person name="Andeer P.F."/>
            <person name="Li Z."/>
            <person name="Crits-Christoph A."/>
            <person name="Burstein D."/>
            <person name="Anantharaman K."/>
            <person name="Lane K.R."/>
            <person name="Thomas B.C."/>
            <person name="Pan C."/>
            <person name="Northen T.R."/>
            <person name="Banfield J.F."/>
        </authorList>
    </citation>
    <scope>NUCLEOTIDE SEQUENCE [LARGE SCALE GENOMIC DNA]</scope>
    <source>
        <strain evidence="1">NP_6</strain>
    </source>
</reference>
<dbReference type="PANTHER" id="PTHR10443:SF12">
    <property type="entry name" value="DIPEPTIDASE"/>
    <property type="match status" value="1"/>
</dbReference>
<dbReference type="EMBL" id="VBAN01000251">
    <property type="protein sequence ID" value="TMI80587.1"/>
    <property type="molecule type" value="Genomic_DNA"/>
</dbReference>
<dbReference type="PANTHER" id="PTHR10443">
    <property type="entry name" value="MICROSOMAL DIPEPTIDASE"/>
    <property type="match status" value="1"/>
</dbReference>
<dbReference type="Proteomes" id="UP000318093">
    <property type="component" value="Unassembled WGS sequence"/>
</dbReference>
<dbReference type="InterPro" id="IPR008257">
    <property type="entry name" value="Pept_M19"/>
</dbReference>
<comment type="caution">
    <text evidence="1">The sequence shown here is derived from an EMBL/GenBank/DDBJ whole genome shotgun (WGS) entry which is preliminary data.</text>
</comment>
<dbReference type="SUPFAM" id="SSF51556">
    <property type="entry name" value="Metallo-dependent hydrolases"/>
    <property type="match status" value="1"/>
</dbReference>
<accession>A0A537JAL1</accession>
<sequence>MRPLCRAADSHLDLSWNALQWNRDLLRSVYTIRAQEEATPGKGRGQGTVAFPEMRRGRIALSFATVLARATGRPEPHLDFATPAQACGIAKGQLAYYHALERQGHVRVIRGAAQLEAHIAEWTAWDAAHPDDAAEGNAPTPPLGFVISMEGADPILEPAHLQEWWEGGLRLLELSHFGPGRYAGGTGTEIGLTELGKSLLSEMGRVGVTLDLTHCSDQAFWEALAQHPGPVMASHNNCRALAPHQRQFSDEQIRAIVGRDGVIGVALDCWMIKPGWRHGDSNEAIKLADVVTHIDHICQIAGSSRHAAIGTDLDGGFGREGSPHDLDTIADLQKIAGLVAQRGYGADDIAAIMHGNWFRFLRRAWGTA</sequence>
<dbReference type="InterPro" id="IPR032466">
    <property type="entry name" value="Metal_Hydrolase"/>
</dbReference>
<evidence type="ECO:0000313" key="1">
    <source>
        <dbReference type="EMBL" id="TMI80587.1"/>
    </source>
</evidence>
<dbReference type="GO" id="GO:0006508">
    <property type="term" value="P:proteolysis"/>
    <property type="evidence" value="ECO:0007669"/>
    <property type="project" value="InterPro"/>
</dbReference>
<name>A0A537JAL1_9BACT</name>